<dbReference type="AlphaFoldDB" id="A0A841HHD3"/>
<dbReference type="RefSeq" id="WP_184329929.1">
    <property type="nucleotide sequence ID" value="NZ_JACHHZ010000001.1"/>
</dbReference>
<feature type="domain" description="PepSY" evidence="2">
    <location>
        <begin position="44"/>
        <end position="97"/>
    </location>
</feature>
<feature type="signal peptide" evidence="1">
    <location>
        <begin position="1"/>
        <end position="25"/>
    </location>
</feature>
<dbReference type="EMBL" id="JACHHZ010000001">
    <property type="protein sequence ID" value="MBB6092186.1"/>
    <property type="molecule type" value="Genomic_DNA"/>
</dbReference>
<feature type="chain" id="PRO_5032478499" evidence="1">
    <location>
        <begin position="26"/>
        <end position="99"/>
    </location>
</feature>
<proteinExistence type="predicted"/>
<name>A0A841HHD3_9GAMM</name>
<dbReference type="Pfam" id="PF03413">
    <property type="entry name" value="PepSY"/>
    <property type="match status" value="1"/>
</dbReference>
<gene>
    <name evidence="3" type="ORF">HNQ60_001032</name>
</gene>
<dbReference type="InterPro" id="IPR025711">
    <property type="entry name" value="PepSY"/>
</dbReference>
<dbReference type="Gene3D" id="3.10.450.40">
    <property type="match status" value="1"/>
</dbReference>
<evidence type="ECO:0000256" key="1">
    <source>
        <dbReference type="SAM" id="SignalP"/>
    </source>
</evidence>
<keyword evidence="4" id="KW-1185">Reference proteome</keyword>
<reference evidence="3 4" key="1">
    <citation type="submission" date="2020-08" db="EMBL/GenBank/DDBJ databases">
        <title>Genomic Encyclopedia of Type Strains, Phase IV (KMG-IV): sequencing the most valuable type-strain genomes for metagenomic binning, comparative biology and taxonomic classification.</title>
        <authorList>
            <person name="Goeker M."/>
        </authorList>
    </citation>
    <scope>NUCLEOTIDE SEQUENCE [LARGE SCALE GENOMIC DNA]</scope>
    <source>
        <strain evidence="3 4">DSM 26723</strain>
    </source>
</reference>
<sequence>MRSRFSILALFAALVLAVGTPVANAQNLIEKRPRSDRQAERPRVSLDQAVNMAESRYRAKAVKTQQSVSGDRVVYHIRLLSGDGRVWTVQVDAQTGQMY</sequence>
<protein>
    <submittedName>
        <fullName evidence="3">Putative membrane protein YkoI</fullName>
    </submittedName>
</protein>
<evidence type="ECO:0000259" key="2">
    <source>
        <dbReference type="Pfam" id="PF03413"/>
    </source>
</evidence>
<evidence type="ECO:0000313" key="3">
    <source>
        <dbReference type="EMBL" id="MBB6092186.1"/>
    </source>
</evidence>
<evidence type="ECO:0000313" key="4">
    <source>
        <dbReference type="Proteomes" id="UP000588068"/>
    </source>
</evidence>
<comment type="caution">
    <text evidence="3">The sequence shown here is derived from an EMBL/GenBank/DDBJ whole genome shotgun (WGS) entry which is preliminary data.</text>
</comment>
<dbReference type="Proteomes" id="UP000588068">
    <property type="component" value="Unassembled WGS sequence"/>
</dbReference>
<keyword evidence="1" id="KW-0732">Signal</keyword>
<organism evidence="3 4">
    <name type="scientific">Povalibacter uvarum</name>
    <dbReference type="NCBI Taxonomy" id="732238"/>
    <lineage>
        <taxon>Bacteria</taxon>
        <taxon>Pseudomonadati</taxon>
        <taxon>Pseudomonadota</taxon>
        <taxon>Gammaproteobacteria</taxon>
        <taxon>Steroidobacterales</taxon>
        <taxon>Steroidobacteraceae</taxon>
        <taxon>Povalibacter</taxon>
    </lineage>
</organism>
<accession>A0A841HHD3</accession>